<gene>
    <name evidence="2" type="ORF">DF017_24940</name>
    <name evidence="1" type="ORF">WT44_00940</name>
</gene>
<proteinExistence type="predicted"/>
<name>A0A108GD53_9BURK</name>
<evidence type="ECO:0000313" key="1">
    <source>
        <dbReference type="EMBL" id="KWA59348.1"/>
    </source>
</evidence>
<dbReference type="Gene3D" id="1.10.620.20">
    <property type="entry name" value="Ribonucleotide Reductase, subunit A"/>
    <property type="match status" value="1"/>
</dbReference>
<dbReference type="AlphaFoldDB" id="A0A108GD53"/>
<dbReference type="Pfam" id="PF11583">
    <property type="entry name" value="AurF"/>
    <property type="match status" value="1"/>
</dbReference>
<dbReference type="Proteomes" id="UP000068603">
    <property type="component" value="Unassembled WGS sequence"/>
</dbReference>
<keyword evidence="4" id="KW-1185">Reference proteome</keyword>
<organism evidence="1">
    <name type="scientific">Burkholderia stagnalis</name>
    <dbReference type="NCBI Taxonomy" id="1503054"/>
    <lineage>
        <taxon>Bacteria</taxon>
        <taxon>Pseudomonadati</taxon>
        <taxon>Pseudomonadota</taxon>
        <taxon>Betaproteobacteria</taxon>
        <taxon>Burkholderiales</taxon>
        <taxon>Burkholderiaceae</taxon>
        <taxon>Burkholderia</taxon>
        <taxon>Burkholderia cepacia complex</taxon>
    </lineage>
</organism>
<evidence type="ECO:0000313" key="3">
    <source>
        <dbReference type="Proteomes" id="UP000068603"/>
    </source>
</evidence>
<sequence>MNQAQENHPAPDGAISAWYEKATVRYTPRIIVPDYTSDALIYPTALSIISEHPLVAARGKEVRSFILTQSAYRFLYGVGLLETKFVIQCSLDLVHDRIFPIDDVKRLQALTVIIDEGYHAHVALDYIVQMREKSGIAPLSVPQTNRKLDATARVYATLPPELRMDFQLLAVTLAENVLTNEIATMGREKELTKSYITLMTDHVMDEGRHSNYFNDLMRMRWAQLDATAQSTFGTLLPAFLDDFLCIDPHRAFEREMLDACDFPSGDAQRILDDTQETYSVNHAALSTRTKARLFRLAKTFGILDRDDARDAFSARGYPFQ</sequence>
<dbReference type="EMBL" id="LPHB01000055">
    <property type="protein sequence ID" value="KWA59348.1"/>
    <property type="molecule type" value="Genomic_DNA"/>
</dbReference>
<evidence type="ECO:0000313" key="2">
    <source>
        <dbReference type="EMBL" id="RQY87449.1"/>
    </source>
</evidence>
<evidence type="ECO:0008006" key="5">
    <source>
        <dbReference type="Google" id="ProtNLM"/>
    </source>
</evidence>
<dbReference type="RefSeq" id="WP_060149117.1">
    <property type="nucleotide sequence ID" value="NZ_LPGD01000044.1"/>
</dbReference>
<reference evidence="2 4" key="2">
    <citation type="submission" date="2018-08" db="EMBL/GenBank/DDBJ databases">
        <title>Comparative analysis of Burkholderia isolates from Puerto Rico.</title>
        <authorList>
            <person name="Hall C."/>
            <person name="Sahl J."/>
            <person name="Wagner D."/>
        </authorList>
    </citation>
    <scope>NUCLEOTIDE SEQUENCE [LARGE SCALE GENOMIC DNA]</scope>
    <source>
        <strain evidence="2 4">Bp8966</strain>
    </source>
</reference>
<dbReference type="InterPro" id="IPR012348">
    <property type="entry name" value="RNR-like"/>
</dbReference>
<protein>
    <recommendedName>
        <fullName evidence="5">Diiron oxygenase</fullName>
    </recommendedName>
</protein>
<reference evidence="1 3" key="1">
    <citation type="submission" date="2015-11" db="EMBL/GenBank/DDBJ databases">
        <title>Expanding the genomic diversity of Burkholderia species for the development of highly accurate diagnostics.</title>
        <authorList>
            <person name="Sahl J."/>
            <person name="Keim P."/>
            <person name="Wagner D."/>
        </authorList>
    </citation>
    <scope>NUCLEOTIDE SEQUENCE [LARGE SCALE GENOMIC DNA]</scope>
    <source>
        <strain evidence="1 3">MSMB1960WGS</strain>
    </source>
</reference>
<dbReference type="EMBL" id="QTPM01000036">
    <property type="protein sequence ID" value="RQY87449.1"/>
    <property type="molecule type" value="Genomic_DNA"/>
</dbReference>
<dbReference type="Proteomes" id="UP000281098">
    <property type="component" value="Unassembled WGS sequence"/>
</dbReference>
<comment type="caution">
    <text evidence="1">The sequence shown here is derived from an EMBL/GenBank/DDBJ whole genome shotgun (WGS) entry which is preliminary data.</text>
</comment>
<accession>A0A108GD53</accession>
<evidence type="ECO:0000313" key="4">
    <source>
        <dbReference type="Proteomes" id="UP000281098"/>
    </source>
</evidence>
<dbReference type="GO" id="GO:0016491">
    <property type="term" value="F:oxidoreductase activity"/>
    <property type="evidence" value="ECO:0007669"/>
    <property type="project" value="InterPro"/>
</dbReference>
<dbReference type="InterPro" id="IPR025859">
    <property type="entry name" value="AurF/CmlI"/>
</dbReference>